<proteinExistence type="predicted"/>
<gene>
    <name evidence="2" type="ORF">PT974_12187</name>
</gene>
<feature type="coiled-coil region" evidence="1">
    <location>
        <begin position="250"/>
        <end position="277"/>
    </location>
</feature>
<organism evidence="2 3">
    <name type="scientific">Cladobotryum mycophilum</name>
    <dbReference type="NCBI Taxonomy" id="491253"/>
    <lineage>
        <taxon>Eukaryota</taxon>
        <taxon>Fungi</taxon>
        <taxon>Dikarya</taxon>
        <taxon>Ascomycota</taxon>
        <taxon>Pezizomycotina</taxon>
        <taxon>Sordariomycetes</taxon>
        <taxon>Hypocreomycetidae</taxon>
        <taxon>Hypocreales</taxon>
        <taxon>Hypocreaceae</taxon>
        <taxon>Cladobotryum</taxon>
    </lineage>
</organism>
<keyword evidence="1" id="KW-0175">Coiled coil</keyword>
<dbReference type="EMBL" id="JAVFKD010000016">
    <property type="protein sequence ID" value="KAK5988051.1"/>
    <property type="molecule type" value="Genomic_DNA"/>
</dbReference>
<accession>A0ABR0S8B2</accession>
<comment type="caution">
    <text evidence="2">The sequence shown here is derived from an EMBL/GenBank/DDBJ whole genome shotgun (WGS) entry which is preliminary data.</text>
</comment>
<evidence type="ECO:0000313" key="3">
    <source>
        <dbReference type="Proteomes" id="UP001338125"/>
    </source>
</evidence>
<sequence>MDDNEPFSFTGRRRDEWFNAGLISRTSQSDSHGGISPSSPFYNMPTPHKSPTESYTHTELNAMGRIIYNQRRTRSLLPLPPAPGEAATSSLWERRGSDPTVPEGYGQHAGAAQQQAATVTDSAGREDERANAAIGLLKLSTPAEMLVENDDCCGDKGSMTSTSLPIVATTSANCSYCLQSNAVITPLFQKTSLDNTRINAEMVPAKMPGSWPSEMLLLPTQPSQSPGSICPTQTATPSPQNLVFSEAFGVAQNEESLQRMNYELHKLRQQYERVIARMGEANGHTDTWLSERFDALVSAFMLLFIGRKLDALDVGGHGDPM</sequence>
<evidence type="ECO:0000313" key="2">
    <source>
        <dbReference type="EMBL" id="KAK5988051.1"/>
    </source>
</evidence>
<protein>
    <submittedName>
        <fullName evidence="2">Uncharacterized protein</fullName>
    </submittedName>
</protein>
<name>A0ABR0S8B2_9HYPO</name>
<reference evidence="2 3" key="1">
    <citation type="submission" date="2024-01" db="EMBL/GenBank/DDBJ databases">
        <title>Complete genome of Cladobotryum mycophilum ATHUM6906.</title>
        <authorList>
            <person name="Christinaki A.C."/>
            <person name="Myridakis A.I."/>
            <person name="Kouvelis V.N."/>
        </authorList>
    </citation>
    <scope>NUCLEOTIDE SEQUENCE [LARGE SCALE GENOMIC DNA]</scope>
    <source>
        <strain evidence="2 3">ATHUM6906</strain>
    </source>
</reference>
<evidence type="ECO:0000256" key="1">
    <source>
        <dbReference type="SAM" id="Coils"/>
    </source>
</evidence>
<keyword evidence="3" id="KW-1185">Reference proteome</keyword>
<dbReference type="Proteomes" id="UP001338125">
    <property type="component" value="Unassembled WGS sequence"/>
</dbReference>